<dbReference type="InterPro" id="IPR032675">
    <property type="entry name" value="LRR_dom_sf"/>
</dbReference>
<sequence>MKVGDELTIRWTAGNGMNYCFLTAYVDDAAGERGTFNNCFYKHGNHGGQCADLLNHSATYKVSPNIKEGMTTLRLRFDGAWNSHGSWDEANGRFTADGMTNRPVYDFTLIVGKPSHTAVFDRFNQDGWEVACQETGENTLALTGAWHTGNQTKLNVPASVQGTPLGSTTAQTYQVVSLDENFFSANPTLTEITLPASLQKIGNAASYQTVAENKNGNQQTLDLGTTLPEDAWSIEADVKMPATALNAWGSCILASGNNAFDGPFNTGFQLYLYAPNHSEGKKGLCMKTKGNVETIMGEGEIFDLYGKEVKMKLSYTTGKLVCSFTSGQEHAQKEVNCTIKNVSQLTWAMQSDALFHSIRYAQTATTAPVADMVAPATHLQAIHVEKGNKHYSSEDGVLYDATQTLLLAVPTALQGTVDLPAIFKGAEGKALDANQQVFFRVAPAHYATLRTNRALPAHRASVDLSQDWDATTFAQNVAHLGTDVLGEVTLSNRQPFVVNWNTLCLPFALTEAEAQIIFAETYVLNKVIATNSDAVTLVFDKASANDVQQAGQPLLVKMNEGKTLTFHNKAVTEDVREVKVMNDAYQAVMVGNFDFRQLKNQEFFINQNKFYFADVPVNLRGYRAHIQLHTIAPTASMPRELLISTDGAVTSIDGTILTPSETEASPIYTLDGRRISNGQAKKGVFIKNHQKIIR</sequence>
<comment type="caution">
    <text evidence="1">The sequence shown here is derived from an EMBL/GenBank/DDBJ whole genome shotgun (WGS) entry which is preliminary data.</text>
</comment>
<proteinExistence type="predicted"/>
<protein>
    <submittedName>
        <fullName evidence="1">Uncharacterized protein</fullName>
    </submittedName>
</protein>
<dbReference type="AlphaFoldDB" id="J9GZ55"/>
<gene>
    <name evidence="1" type="ORF">EVA_03366</name>
</gene>
<evidence type="ECO:0000313" key="1">
    <source>
        <dbReference type="EMBL" id="EJX08523.1"/>
    </source>
</evidence>
<reference evidence="1" key="1">
    <citation type="journal article" date="2012" name="PLoS ONE">
        <title>Gene sets for utilization of primary and secondary nutrition supplies in the distal gut of endangered iberian lynx.</title>
        <authorList>
            <person name="Alcaide M."/>
            <person name="Messina E."/>
            <person name="Richter M."/>
            <person name="Bargiela R."/>
            <person name="Peplies J."/>
            <person name="Huws S.A."/>
            <person name="Newbold C.J."/>
            <person name="Golyshin P.N."/>
            <person name="Simon M.A."/>
            <person name="Lopez G."/>
            <person name="Yakimov M.M."/>
            <person name="Ferrer M."/>
        </authorList>
    </citation>
    <scope>NUCLEOTIDE SEQUENCE</scope>
</reference>
<organism evidence="1">
    <name type="scientific">gut metagenome</name>
    <dbReference type="NCBI Taxonomy" id="749906"/>
    <lineage>
        <taxon>unclassified sequences</taxon>
        <taxon>metagenomes</taxon>
        <taxon>organismal metagenomes</taxon>
    </lineage>
</organism>
<name>J9GZ55_9ZZZZ</name>
<dbReference type="Gene3D" id="3.80.10.10">
    <property type="entry name" value="Ribonuclease Inhibitor"/>
    <property type="match status" value="1"/>
</dbReference>
<accession>J9GZ55</accession>
<dbReference type="EMBL" id="AMCI01000600">
    <property type="protein sequence ID" value="EJX08523.1"/>
    <property type="molecule type" value="Genomic_DNA"/>
</dbReference>